<proteinExistence type="predicted"/>
<evidence type="ECO:0000256" key="1">
    <source>
        <dbReference type="SAM" id="Coils"/>
    </source>
</evidence>
<dbReference type="STRING" id="1603555.SU86_002735"/>
<dbReference type="OrthoDB" id="10766at2157"/>
<dbReference type="AlphaFoldDB" id="A0A3G1B0V7"/>
<accession>A0A3G1B0V7</accession>
<dbReference type="GeneID" id="24875305"/>
<name>A0A3G1B0V7_9ARCH</name>
<dbReference type="EMBL" id="CP011097">
    <property type="protein sequence ID" value="AJZ75475.1"/>
    <property type="molecule type" value="Genomic_DNA"/>
</dbReference>
<organism evidence="2 3">
    <name type="scientific">Candidatus Nitrosotenuis cloacae</name>
    <dbReference type="NCBI Taxonomy" id="1603555"/>
    <lineage>
        <taxon>Archaea</taxon>
        <taxon>Nitrososphaerota</taxon>
        <taxon>Candidatus Nitrosotenuis</taxon>
    </lineage>
</organism>
<protein>
    <submittedName>
        <fullName evidence="2">Uncharacterized protein</fullName>
    </submittedName>
</protein>
<gene>
    <name evidence="2" type="ORF">SU86_002735</name>
</gene>
<dbReference type="RefSeq" id="WP_048188119.1">
    <property type="nucleotide sequence ID" value="NZ_CP011097.1"/>
</dbReference>
<keyword evidence="1" id="KW-0175">Coiled coil</keyword>
<keyword evidence="3" id="KW-1185">Reference proteome</keyword>
<dbReference type="Proteomes" id="UP000266745">
    <property type="component" value="Chromosome"/>
</dbReference>
<evidence type="ECO:0000313" key="3">
    <source>
        <dbReference type="Proteomes" id="UP000266745"/>
    </source>
</evidence>
<feature type="coiled-coil region" evidence="1">
    <location>
        <begin position="59"/>
        <end position="139"/>
    </location>
</feature>
<sequence>MLSQHKKSEKKLHLDEARKNMENLGVLHPENHVTKQDIEKLGFADDIRKMKSIQREKMLEDLSCLLNDRIREFEKIEQEDKWKESVLQRLNSELNSKIIQLEKANKTISEEKARSDELNKKLQETLLKLQSSEEQLRLERDWLAQQVEKKSKEVLDTIRQMIQDESKQASQ</sequence>
<dbReference type="KEGG" id="tah:SU86_002735"/>
<evidence type="ECO:0000313" key="2">
    <source>
        <dbReference type="EMBL" id="AJZ75475.1"/>
    </source>
</evidence>
<reference evidence="2 3" key="1">
    <citation type="journal article" date="2016" name="Sci. Rep.">
        <title>A novel ammonia-oxidizing archaeon from wastewater treatment plant: Its enrichment, physiological and genomic characteristics.</title>
        <authorList>
            <person name="Li Y."/>
            <person name="Ding K."/>
            <person name="Wen X."/>
            <person name="Zhang B."/>
            <person name="Shen B."/>
            <person name="Yang Y."/>
        </authorList>
    </citation>
    <scope>NUCLEOTIDE SEQUENCE [LARGE SCALE GENOMIC DNA]</scope>
    <source>
        <strain evidence="2 3">SAT1</strain>
    </source>
</reference>